<accession>A0A9N9WS71</accession>
<dbReference type="EMBL" id="OU895878">
    <property type="protein sequence ID" value="CAG9802121.1"/>
    <property type="molecule type" value="Genomic_DNA"/>
</dbReference>
<reference evidence="2" key="1">
    <citation type="submission" date="2022-01" db="EMBL/GenBank/DDBJ databases">
        <authorList>
            <person name="King R."/>
        </authorList>
    </citation>
    <scope>NUCLEOTIDE SEQUENCE</scope>
</reference>
<feature type="transmembrane region" description="Helical" evidence="1">
    <location>
        <begin position="33"/>
        <end position="51"/>
    </location>
</feature>
<keyword evidence="1" id="KW-0472">Membrane</keyword>
<keyword evidence="1" id="KW-0812">Transmembrane</keyword>
<evidence type="ECO:0000313" key="3">
    <source>
        <dbReference type="Proteomes" id="UP001153620"/>
    </source>
</evidence>
<feature type="transmembrane region" description="Helical" evidence="1">
    <location>
        <begin position="149"/>
        <end position="166"/>
    </location>
</feature>
<keyword evidence="3" id="KW-1185">Reference proteome</keyword>
<feature type="transmembrane region" description="Helical" evidence="1">
    <location>
        <begin position="205"/>
        <end position="226"/>
    </location>
</feature>
<evidence type="ECO:0000313" key="2">
    <source>
        <dbReference type="EMBL" id="CAG9802121.1"/>
    </source>
</evidence>
<gene>
    <name evidence="2" type="ORF">CHIRRI_LOCUS5036</name>
</gene>
<keyword evidence="1" id="KW-1133">Transmembrane helix</keyword>
<reference evidence="2" key="2">
    <citation type="submission" date="2022-10" db="EMBL/GenBank/DDBJ databases">
        <authorList>
            <consortium name="ENA_rothamsted_submissions"/>
            <consortium name="culmorum"/>
            <person name="King R."/>
        </authorList>
    </citation>
    <scope>NUCLEOTIDE SEQUENCE</scope>
</reference>
<proteinExistence type="predicted"/>
<name>A0A9N9WS71_9DIPT</name>
<sequence length="356" mass="42656">MWSKISLLECLEYVQQLKFRLGSKDFNENVNVLFIYILFILSVYFLFYQLLKKLLTKSKVSKVMHRQSINCIWNFIFYFCCTTFLILYHSYFIKDELDFEKGKWYPKRRNLLFYKPCDMVKFKIITCIISGFNVCAAILDLHARDLSESISKILFSFLVVICYIYGYENYSVVLNINLGLFHMFTELLALLSLHTEKDQILMYRVFVVFKFISWIYVFLNFLPFQYMIPTIHAREVEIGLTIGFVAWYISRIWCSPFLHALQHQLYHLNSFDCQGENSLSRCLMLKDTPELKHYKSLKRAYFEIKLHHERYQLNKLNLSEHAASAKAFQTIKAVMTLKRKLKRIRENKNDQQEKQQ</sequence>
<feature type="transmembrane region" description="Helical" evidence="1">
    <location>
        <begin position="122"/>
        <end position="142"/>
    </location>
</feature>
<organism evidence="2 3">
    <name type="scientific">Chironomus riparius</name>
    <dbReference type="NCBI Taxonomy" id="315576"/>
    <lineage>
        <taxon>Eukaryota</taxon>
        <taxon>Metazoa</taxon>
        <taxon>Ecdysozoa</taxon>
        <taxon>Arthropoda</taxon>
        <taxon>Hexapoda</taxon>
        <taxon>Insecta</taxon>
        <taxon>Pterygota</taxon>
        <taxon>Neoptera</taxon>
        <taxon>Endopterygota</taxon>
        <taxon>Diptera</taxon>
        <taxon>Nematocera</taxon>
        <taxon>Chironomoidea</taxon>
        <taxon>Chironomidae</taxon>
        <taxon>Chironominae</taxon>
        <taxon>Chironomus</taxon>
    </lineage>
</organism>
<dbReference type="AlphaFoldDB" id="A0A9N9WS71"/>
<feature type="transmembrane region" description="Helical" evidence="1">
    <location>
        <begin position="172"/>
        <end position="193"/>
    </location>
</feature>
<feature type="transmembrane region" description="Helical" evidence="1">
    <location>
        <begin position="72"/>
        <end position="93"/>
    </location>
</feature>
<protein>
    <submittedName>
        <fullName evidence="2">Uncharacterized protein</fullName>
    </submittedName>
</protein>
<evidence type="ECO:0000256" key="1">
    <source>
        <dbReference type="SAM" id="Phobius"/>
    </source>
</evidence>
<dbReference type="OrthoDB" id="7786859at2759"/>
<dbReference type="Proteomes" id="UP001153620">
    <property type="component" value="Chromosome 2"/>
</dbReference>